<proteinExistence type="predicted"/>
<reference evidence="2 3" key="1">
    <citation type="journal article" date="2019" name="Nat. Ecol. Evol.">
        <title>Megaphylogeny resolves global patterns of mushroom evolution.</title>
        <authorList>
            <person name="Varga T."/>
            <person name="Krizsan K."/>
            <person name="Foldi C."/>
            <person name="Dima B."/>
            <person name="Sanchez-Garcia M."/>
            <person name="Sanchez-Ramirez S."/>
            <person name="Szollosi G.J."/>
            <person name="Szarkandi J.G."/>
            <person name="Papp V."/>
            <person name="Albert L."/>
            <person name="Andreopoulos W."/>
            <person name="Angelini C."/>
            <person name="Antonin V."/>
            <person name="Barry K.W."/>
            <person name="Bougher N.L."/>
            <person name="Buchanan P."/>
            <person name="Buyck B."/>
            <person name="Bense V."/>
            <person name="Catcheside P."/>
            <person name="Chovatia M."/>
            <person name="Cooper J."/>
            <person name="Damon W."/>
            <person name="Desjardin D."/>
            <person name="Finy P."/>
            <person name="Geml J."/>
            <person name="Haridas S."/>
            <person name="Hughes K."/>
            <person name="Justo A."/>
            <person name="Karasinski D."/>
            <person name="Kautmanova I."/>
            <person name="Kiss B."/>
            <person name="Kocsube S."/>
            <person name="Kotiranta H."/>
            <person name="LaButti K.M."/>
            <person name="Lechner B.E."/>
            <person name="Liimatainen K."/>
            <person name="Lipzen A."/>
            <person name="Lukacs Z."/>
            <person name="Mihaltcheva S."/>
            <person name="Morgado L.N."/>
            <person name="Niskanen T."/>
            <person name="Noordeloos M.E."/>
            <person name="Ohm R.A."/>
            <person name="Ortiz-Santana B."/>
            <person name="Ovrebo C."/>
            <person name="Racz N."/>
            <person name="Riley R."/>
            <person name="Savchenko A."/>
            <person name="Shiryaev A."/>
            <person name="Soop K."/>
            <person name="Spirin V."/>
            <person name="Szebenyi C."/>
            <person name="Tomsovsky M."/>
            <person name="Tulloss R.E."/>
            <person name="Uehling J."/>
            <person name="Grigoriev I.V."/>
            <person name="Vagvolgyi C."/>
            <person name="Papp T."/>
            <person name="Martin F.M."/>
            <person name="Miettinen O."/>
            <person name="Hibbett D.S."/>
            <person name="Nagy L.G."/>
        </authorList>
    </citation>
    <scope>NUCLEOTIDE SEQUENCE [LARGE SCALE GENOMIC DNA]</scope>
    <source>
        <strain evidence="2 3">CBS 309.79</strain>
    </source>
</reference>
<evidence type="ECO:0000313" key="2">
    <source>
        <dbReference type="EMBL" id="TFL05621.1"/>
    </source>
</evidence>
<dbReference type="InterPro" id="IPR046528">
    <property type="entry name" value="DUF6593"/>
</dbReference>
<accession>A0A5C3QYN4</accession>
<feature type="domain" description="DUF6593" evidence="1">
    <location>
        <begin position="65"/>
        <end position="185"/>
    </location>
</feature>
<dbReference type="Proteomes" id="UP000305067">
    <property type="component" value="Unassembled WGS sequence"/>
</dbReference>
<keyword evidence="3" id="KW-1185">Reference proteome</keyword>
<evidence type="ECO:0000259" key="1">
    <source>
        <dbReference type="Pfam" id="PF20236"/>
    </source>
</evidence>
<sequence>MSQVRTWSLTFPTPSVIFSRVMSAPLPYLFEDRTGHSTASDWDDIYDRLYLRVAPCPTTLNVTNVYTMNQRASRHRDTVPFDRTPSVILDFNRKGGEYATVSFVQKQGPRAGSVSTVPLSKYLRKTSMFGGSLSRKFTASDGQEYRWAFRGGVSGREWTCTRSDSYLVAHFDLKPPNTRTYGLSSGNSLTVYEHYASLSIELLASLTLMRYIQEHNL</sequence>
<dbReference type="OrthoDB" id="2910790at2759"/>
<dbReference type="AlphaFoldDB" id="A0A5C3QYN4"/>
<gene>
    <name evidence="2" type="ORF">BDV98DRAFT_560334</name>
</gene>
<evidence type="ECO:0000313" key="3">
    <source>
        <dbReference type="Proteomes" id="UP000305067"/>
    </source>
</evidence>
<name>A0A5C3QYN4_9AGAR</name>
<protein>
    <recommendedName>
        <fullName evidence="1">DUF6593 domain-containing protein</fullName>
    </recommendedName>
</protein>
<dbReference type="EMBL" id="ML178816">
    <property type="protein sequence ID" value="TFL05621.1"/>
    <property type="molecule type" value="Genomic_DNA"/>
</dbReference>
<organism evidence="2 3">
    <name type="scientific">Pterulicium gracile</name>
    <dbReference type="NCBI Taxonomy" id="1884261"/>
    <lineage>
        <taxon>Eukaryota</taxon>
        <taxon>Fungi</taxon>
        <taxon>Dikarya</taxon>
        <taxon>Basidiomycota</taxon>
        <taxon>Agaricomycotina</taxon>
        <taxon>Agaricomycetes</taxon>
        <taxon>Agaricomycetidae</taxon>
        <taxon>Agaricales</taxon>
        <taxon>Pleurotineae</taxon>
        <taxon>Pterulaceae</taxon>
        <taxon>Pterulicium</taxon>
    </lineage>
</organism>
<dbReference type="Pfam" id="PF20236">
    <property type="entry name" value="DUF6593"/>
    <property type="match status" value="1"/>
</dbReference>